<accession>A0A3P5YFJ8</accession>
<reference evidence="1" key="1">
    <citation type="submission" date="2018-11" db="EMBL/GenBank/DDBJ databases">
        <authorList>
            <consortium name="Genoscope - CEA"/>
            <person name="William W."/>
        </authorList>
    </citation>
    <scope>NUCLEOTIDE SEQUENCE</scope>
</reference>
<dbReference type="EMBL" id="LR031568">
    <property type="protein sequence ID" value="VDC61545.1"/>
    <property type="molecule type" value="Genomic_DNA"/>
</dbReference>
<proteinExistence type="predicted"/>
<name>A0A3P5YFJ8_BRACM</name>
<organism evidence="1">
    <name type="scientific">Brassica campestris</name>
    <name type="common">Field mustard</name>
    <dbReference type="NCBI Taxonomy" id="3711"/>
    <lineage>
        <taxon>Eukaryota</taxon>
        <taxon>Viridiplantae</taxon>
        <taxon>Streptophyta</taxon>
        <taxon>Embryophyta</taxon>
        <taxon>Tracheophyta</taxon>
        <taxon>Spermatophyta</taxon>
        <taxon>Magnoliopsida</taxon>
        <taxon>eudicotyledons</taxon>
        <taxon>Gunneridae</taxon>
        <taxon>Pentapetalae</taxon>
        <taxon>rosids</taxon>
        <taxon>malvids</taxon>
        <taxon>Brassicales</taxon>
        <taxon>Brassicaceae</taxon>
        <taxon>Brassiceae</taxon>
        <taxon>Brassica</taxon>
    </lineage>
</organism>
<evidence type="ECO:0000313" key="1">
    <source>
        <dbReference type="EMBL" id="VDC61545.1"/>
    </source>
</evidence>
<protein>
    <submittedName>
        <fullName evidence="1">Uncharacterized protein</fullName>
    </submittedName>
</protein>
<dbReference type="AlphaFoldDB" id="A0A3P5YFJ8"/>
<sequence>MSLSRAVTLLLSTKSVSFLNPCLNSLKAMICLISYVINSLLNER</sequence>
<gene>
    <name evidence="1" type="ORF">BRAA09T39156Z</name>
</gene>